<feature type="domain" description="Laminin G" evidence="2">
    <location>
        <begin position="350"/>
        <end position="547"/>
    </location>
</feature>
<dbReference type="GO" id="GO:0005730">
    <property type="term" value="C:nucleolus"/>
    <property type="evidence" value="ECO:0007669"/>
    <property type="project" value="TreeGrafter"/>
</dbReference>
<gene>
    <name evidence="3" type="ORF">GHT06_008444</name>
</gene>
<keyword evidence="4" id="KW-1185">Reference proteome</keyword>
<dbReference type="Pfam" id="PF24811">
    <property type="entry name" value="Ig_Shg"/>
    <property type="match status" value="1"/>
</dbReference>
<protein>
    <recommendedName>
        <fullName evidence="2">Laminin G domain-containing protein</fullName>
    </recommendedName>
</protein>
<dbReference type="GO" id="GO:0003682">
    <property type="term" value="F:chromatin binding"/>
    <property type="evidence" value="ECO:0007669"/>
    <property type="project" value="TreeGrafter"/>
</dbReference>
<dbReference type="InterPro" id="IPR056370">
    <property type="entry name" value="Shg-like_Ig-like"/>
</dbReference>
<evidence type="ECO:0000256" key="1">
    <source>
        <dbReference type="PROSITE-ProRule" id="PRU00122"/>
    </source>
</evidence>
<dbReference type="Gene3D" id="2.60.120.200">
    <property type="match status" value="1"/>
</dbReference>
<accession>A0AAD5Q0N8</accession>
<dbReference type="InterPro" id="IPR016903">
    <property type="entry name" value="Nucleolar_cplx-assoc_3"/>
</dbReference>
<evidence type="ECO:0000259" key="2">
    <source>
        <dbReference type="PROSITE" id="PS50025"/>
    </source>
</evidence>
<dbReference type="PANTHER" id="PTHR14428">
    <property type="entry name" value="NUCLEOLAR COMPLEX PROTEIN 3"/>
    <property type="match status" value="1"/>
</dbReference>
<comment type="caution">
    <text evidence="1">Lacks conserved residue(s) required for the propagation of feature annotation.</text>
</comment>
<dbReference type="SMART" id="SM00282">
    <property type="entry name" value="LamG"/>
    <property type="match status" value="1"/>
</dbReference>
<dbReference type="EMBL" id="WJBH02000001">
    <property type="protein sequence ID" value="KAI9564703.1"/>
    <property type="molecule type" value="Genomic_DNA"/>
</dbReference>
<dbReference type="CDD" id="cd00110">
    <property type="entry name" value="LamG"/>
    <property type="match status" value="1"/>
</dbReference>
<dbReference type="SUPFAM" id="SSF49899">
    <property type="entry name" value="Concanavalin A-like lectins/glucanases"/>
    <property type="match status" value="1"/>
</dbReference>
<proteinExistence type="predicted"/>
<name>A0AAD5Q0N8_9CRUS</name>
<dbReference type="Pfam" id="PF02210">
    <property type="entry name" value="Laminin_G_2"/>
    <property type="match status" value="1"/>
</dbReference>
<comment type="caution">
    <text evidence="3">The sequence shown here is derived from an EMBL/GenBank/DDBJ whole genome shotgun (WGS) entry which is preliminary data.</text>
</comment>
<evidence type="ECO:0000313" key="3">
    <source>
        <dbReference type="EMBL" id="KAI9564703.1"/>
    </source>
</evidence>
<reference evidence="3 4" key="1">
    <citation type="submission" date="2022-05" db="EMBL/GenBank/DDBJ databases">
        <title>A multi-omics perspective on studying reproductive biology in Daphnia sinensis.</title>
        <authorList>
            <person name="Jia J."/>
        </authorList>
    </citation>
    <scope>NUCLEOTIDE SEQUENCE [LARGE SCALE GENOMIC DNA]</scope>
    <source>
        <strain evidence="3 4">WSL</strain>
    </source>
</reference>
<dbReference type="InterPro" id="IPR013320">
    <property type="entry name" value="ConA-like_dom_sf"/>
</dbReference>
<dbReference type="AlphaFoldDB" id="A0AAD5Q0N8"/>
<dbReference type="InterPro" id="IPR001791">
    <property type="entry name" value="Laminin_G"/>
</dbReference>
<evidence type="ECO:0000313" key="4">
    <source>
        <dbReference type="Proteomes" id="UP000820818"/>
    </source>
</evidence>
<dbReference type="PROSITE" id="PS50025">
    <property type="entry name" value="LAM_G_DOMAIN"/>
    <property type="match status" value="1"/>
</dbReference>
<dbReference type="FunFam" id="2.60.120.200:FF:000299">
    <property type="entry name" value="DE-cadherin"/>
    <property type="match status" value="1"/>
</dbReference>
<organism evidence="3 4">
    <name type="scientific">Daphnia sinensis</name>
    <dbReference type="NCBI Taxonomy" id="1820382"/>
    <lineage>
        <taxon>Eukaryota</taxon>
        <taxon>Metazoa</taxon>
        <taxon>Ecdysozoa</taxon>
        <taxon>Arthropoda</taxon>
        <taxon>Crustacea</taxon>
        <taxon>Branchiopoda</taxon>
        <taxon>Diplostraca</taxon>
        <taxon>Cladocera</taxon>
        <taxon>Anomopoda</taxon>
        <taxon>Daphniidae</taxon>
        <taxon>Daphnia</taxon>
        <taxon>Daphnia similis group</taxon>
    </lineage>
</organism>
<dbReference type="GO" id="GO:0006270">
    <property type="term" value="P:DNA replication initiation"/>
    <property type="evidence" value="ECO:0007669"/>
    <property type="project" value="TreeGrafter"/>
</dbReference>
<dbReference type="Proteomes" id="UP000820818">
    <property type="component" value="Linkage Group LG1"/>
</dbReference>
<sequence>MDEVRLLVCSAFKKLFKDDKKGEISLHAVRQVNHLVKNKRHHQIPPDCLDILIALRIKDVNLDKEREEEINRYKTLTRKEKLLILSKTERRRRKKIERLEKEIVVARAEHSKGSKSKYRTETVKLVFTIYFRILKMDPKSGLMGVVLQGLAKFAHTINVDFFTDLVEVFNKVIANDQLVYRQCLYAIQKVTEYVGAKEENVDIFTVMSSSPSRYHSVDVRYSAHGSPYYDPDKLNGLTATHQDELERLLDAEVLMFGIDECLYEKNSICSEGSCTNRLQITEQPYRVTTNTSTFVGVDARIVPECVCLADEYLSSSSCSATSCLNGGTCTGDAAQPFRCIDGFQGPRCKGLDVSFGGTGWAWYDPLPTCASGYLSLTVIAQTGNGLILYSGPTAVPPDTTVSDFLAVELREGSPVLYLDLGSGTKRLELPDRSRNLVDGKAHDLEISWNQRSVQMRLGQCSDGQPYCSASSSLVGSNEYLNVNGPLQVGGITADLQKLQLALNWGSIPTDIGFSGCLQNLTFNGLTYNLYDPGFFKTPRLLAPVSSCPSRRVVLAGN</sequence>
<dbReference type="PANTHER" id="PTHR14428:SF5">
    <property type="entry name" value="NUCLEOLAR COMPLEX PROTEIN 3 HOMOLOG"/>
    <property type="match status" value="1"/>
</dbReference>